<reference evidence="4" key="1">
    <citation type="submission" date="2019-01" db="EMBL/GenBank/DDBJ databases">
        <title>Gri0909 isolated from a small marine red alga.</title>
        <authorList>
            <person name="Kim J."/>
            <person name="Jeong S.E."/>
            <person name="Jeon C.O."/>
        </authorList>
    </citation>
    <scope>NUCLEOTIDE SEQUENCE [LARGE SCALE GENOMIC DNA]</scope>
    <source>
        <strain evidence="4">Gri0909</strain>
    </source>
</reference>
<dbReference type="EMBL" id="SADE01000004">
    <property type="protein sequence ID" value="RVU33736.1"/>
    <property type="molecule type" value="Genomic_DNA"/>
</dbReference>
<feature type="chain" id="PRO_5018745775" description="VPLPA-CTERM sorting domain-containing protein" evidence="2">
    <location>
        <begin position="25"/>
        <end position="291"/>
    </location>
</feature>
<dbReference type="AlphaFoldDB" id="A0A3S2VM96"/>
<evidence type="ECO:0000256" key="1">
    <source>
        <dbReference type="SAM" id="Phobius"/>
    </source>
</evidence>
<keyword evidence="1" id="KW-0812">Transmembrane</keyword>
<evidence type="ECO:0000313" key="3">
    <source>
        <dbReference type="EMBL" id="RVU33736.1"/>
    </source>
</evidence>
<feature type="transmembrane region" description="Helical" evidence="1">
    <location>
        <begin position="252"/>
        <end position="281"/>
    </location>
</feature>
<evidence type="ECO:0000256" key="2">
    <source>
        <dbReference type="SAM" id="SignalP"/>
    </source>
</evidence>
<proteinExistence type="predicted"/>
<organism evidence="3 4">
    <name type="scientific">Hwanghaeella grinnelliae</name>
    <dbReference type="NCBI Taxonomy" id="2500179"/>
    <lineage>
        <taxon>Bacteria</taxon>
        <taxon>Pseudomonadati</taxon>
        <taxon>Pseudomonadota</taxon>
        <taxon>Alphaproteobacteria</taxon>
        <taxon>Rhodospirillales</taxon>
        <taxon>Rhodospirillaceae</taxon>
        <taxon>Hwanghaeella</taxon>
    </lineage>
</organism>
<dbReference type="RefSeq" id="WP_127767766.1">
    <property type="nucleotide sequence ID" value="NZ_SADE01000004.1"/>
</dbReference>
<keyword evidence="4" id="KW-1185">Reference proteome</keyword>
<feature type="signal peptide" evidence="2">
    <location>
        <begin position="1"/>
        <end position="24"/>
    </location>
</feature>
<dbReference type="Proteomes" id="UP000287447">
    <property type="component" value="Unassembled WGS sequence"/>
</dbReference>
<comment type="caution">
    <text evidence="3">The sequence shown here is derived from an EMBL/GenBank/DDBJ whole genome shotgun (WGS) entry which is preliminary data.</text>
</comment>
<keyword evidence="1" id="KW-0472">Membrane</keyword>
<protein>
    <recommendedName>
        <fullName evidence="5">VPLPA-CTERM sorting domain-containing protein</fullName>
    </recommendedName>
</protein>
<keyword evidence="1" id="KW-1133">Transmembrane helix</keyword>
<sequence length="291" mass="29794">MKKLLNVIAVAAPALLLPVVPAAAASWVIDSQDVLGFGLGSSTTGSIDISSLSGNDDGPSVTVTAPNGLTLKRKSIPSLSRADLFETDGGSINKVLGTSAPPSGEINSEGLSFDFSDPVFLNQLTVAHLYPAGEHNDSFGEVGVIEVTRANLSVDSFYLRPDSETTASLYSSLSFTSADLVPLVSIVNLQPAIDGKNDGSDGPGDIVAEGSNQGGVWQILGDDLFGSFVSLTLRGLDQDNISGNTRDSDFSFVAAGGAVAAVPLPGALPIFLSALVGLGFLARSRKEAVAA</sequence>
<evidence type="ECO:0008006" key="5">
    <source>
        <dbReference type="Google" id="ProtNLM"/>
    </source>
</evidence>
<name>A0A3S2VM96_9PROT</name>
<gene>
    <name evidence="3" type="ORF">EOI86_21560</name>
</gene>
<accession>A0A3S2VM96</accession>
<evidence type="ECO:0000313" key="4">
    <source>
        <dbReference type="Proteomes" id="UP000287447"/>
    </source>
</evidence>
<keyword evidence="2" id="KW-0732">Signal</keyword>